<dbReference type="EMBL" id="AP027731">
    <property type="protein sequence ID" value="BDZ45207.1"/>
    <property type="molecule type" value="Genomic_DNA"/>
</dbReference>
<sequence length="105" mass="11754">MKMQKFGRRARRSTVASAVVLLVGTLVARSLGYSVGGRTVVRCRSGHLFTTWWIPGISVKSIRLGWWRLQRCPVGQHWTLVSPVRAADLSGRERRSAARLDTPLP</sequence>
<evidence type="ECO:0000313" key="1">
    <source>
        <dbReference type="EMBL" id="BDZ45207.1"/>
    </source>
</evidence>
<accession>A0ABM8GAL4</accession>
<keyword evidence="2" id="KW-1185">Reference proteome</keyword>
<evidence type="ECO:0000313" key="2">
    <source>
        <dbReference type="Proteomes" id="UP001321498"/>
    </source>
</evidence>
<name>A0ABM8GAL4_9MICO</name>
<reference evidence="2" key="1">
    <citation type="journal article" date="2019" name="Int. J. Syst. Evol. Microbiol.">
        <title>The Global Catalogue of Microorganisms (GCM) 10K type strain sequencing project: providing services to taxonomists for standard genome sequencing and annotation.</title>
        <authorList>
            <consortium name="The Broad Institute Genomics Platform"/>
            <consortium name="The Broad Institute Genome Sequencing Center for Infectious Disease"/>
            <person name="Wu L."/>
            <person name="Ma J."/>
        </authorList>
    </citation>
    <scope>NUCLEOTIDE SEQUENCE [LARGE SCALE GENOMIC DNA]</scope>
    <source>
        <strain evidence="2">NBRC 108725</strain>
    </source>
</reference>
<protein>
    <recommendedName>
        <fullName evidence="3">Secreted protein</fullName>
    </recommendedName>
</protein>
<gene>
    <name evidence="1" type="ORF">GCM10025866_11160</name>
</gene>
<evidence type="ECO:0008006" key="3">
    <source>
        <dbReference type="Google" id="ProtNLM"/>
    </source>
</evidence>
<organism evidence="1 2">
    <name type="scientific">Naasia aerilata</name>
    <dbReference type="NCBI Taxonomy" id="1162966"/>
    <lineage>
        <taxon>Bacteria</taxon>
        <taxon>Bacillati</taxon>
        <taxon>Actinomycetota</taxon>
        <taxon>Actinomycetes</taxon>
        <taxon>Micrococcales</taxon>
        <taxon>Microbacteriaceae</taxon>
        <taxon>Naasia</taxon>
    </lineage>
</organism>
<dbReference type="Proteomes" id="UP001321498">
    <property type="component" value="Chromosome"/>
</dbReference>
<dbReference type="RefSeq" id="WP_286278597.1">
    <property type="nucleotide sequence ID" value="NZ_AP027731.1"/>
</dbReference>
<proteinExistence type="predicted"/>